<dbReference type="InterPro" id="IPR003615">
    <property type="entry name" value="HNH_nuc"/>
</dbReference>
<dbReference type="RefSeq" id="WP_137095348.1">
    <property type="nucleotide sequence ID" value="NZ_SWMS01000007.1"/>
</dbReference>
<feature type="domain" description="DUF222" evidence="2">
    <location>
        <begin position="10"/>
        <end position="288"/>
    </location>
</feature>
<name>A0ABY2S4M1_9PSEU</name>
<protein>
    <submittedName>
        <fullName evidence="3">DUF222 domain-containing protein</fullName>
    </submittedName>
</protein>
<dbReference type="Pfam" id="PF02720">
    <property type="entry name" value="DUF222"/>
    <property type="match status" value="1"/>
</dbReference>
<dbReference type="EMBL" id="SWMS01000007">
    <property type="protein sequence ID" value="TKG70744.1"/>
    <property type="molecule type" value="Genomic_DNA"/>
</dbReference>
<reference evidence="3 4" key="1">
    <citation type="journal article" date="2015" name="Antonie Van Leeuwenhoek">
        <title>Prauserella endophytica sp. nov., an endophytic actinobacterium isolated from Tamarix taklamakanensis.</title>
        <authorList>
            <person name="Liu J.M."/>
            <person name="Habden X."/>
            <person name="Guo L."/>
            <person name="Tuo L."/>
            <person name="Jiang Z.K."/>
            <person name="Liu S.W."/>
            <person name="Liu X.F."/>
            <person name="Chen L."/>
            <person name="Li R.F."/>
            <person name="Zhang Y.Q."/>
            <person name="Sun C.H."/>
        </authorList>
    </citation>
    <scope>NUCLEOTIDE SEQUENCE [LARGE SCALE GENOMIC DNA]</scope>
    <source>
        <strain evidence="3 4">CGMCC 4.7182</strain>
    </source>
</reference>
<evidence type="ECO:0000313" key="3">
    <source>
        <dbReference type="EMBL" id="TKG70744.1"/>
    </source>
</evidence>
<dbReference type="CDD" id="cd00085">
    <property type="entry name" value="HNHc"/>
    <property type="match status" value="1"/>
</dbReference>
<accession>A0ABY2S4M1</accession>
<dbReference type="Proteomes" id="UP000309992">
    <property type="component" value="Unassembled WGS sequence"/>
</dbReference>
<evidence type="ECO:0000259" key="2">
    <source>
        <dbReference type="Pfam" id="PF02720"/>
    </source>
</evidence>
<evidence type="ECO:0000313" key="4">
    <source>
        <dbReference type="Proteomes" id="UP000309992"/>
    </source>
</evidence>
<gene>
    <name evidence="3" type="ORF">FCN18_14525</name>
</gene>
<dbReference type="InterPro" id="IPR003870">
    <property type="entry name" value="DUF222"/>
</dbReference>
<comment type="caution">
    <text evidence="3">The sequence shown here is derived from an EMBL/GenBank/DDBJ whole genome shotgun (WGS) entry which is preliminary data.</text>
</comment>
<organism evidence="3 4">
    <name type="scientific">Prauserella endophytica</name>
    <dbReference type="NCBI Taxonomy" id="1592324"/>
    <lineage>
        <taxon>Bacteria</taxon>
        <taxon>Bacillati</taxon>
        <taxon>Actinomycetota</taxon>
        <taxon>Actinomycetes</taxon>
        <taxon>Pseudonocardiales</taxon>
        <taxon>Pseudonocardiaceae</taxon>
        <taxon>Prauserella</taxon>
        <taxon>Prauserella coralliicola group</taxon>
    </lineage>
</organism>
<proteinExistence type="predicted"/>
<feature type="region of interest" description="Disordered" evidence="1">
    <location>
        <begin position="371"/>
        <end position="392"/>
    </location>
</feature>
<evidence type="ECO:0000256" key="1">
    <source>
        <dbReference type="SAM" id="MobiDB-lite"/>
    </source>
</evidence>
<keyword evidence="4" id="KW-1185">Reference proteome</keyword>
<sequence>MGEIIEIIALERQRAKLEALQYKAIAMLAEQRDDVAEELALVLAVTVHKAQRMVDLATTLVHRLPLTFAAMRRGDVDSVRAGAIAGPTAWLSDEHARQVDVLMADRLEGRNPGQLRRAAARAVHRVDPDGAAARAQARRQERKVELLPGFDGMSTLVAELPAEVASAAYARVDRLARQLRGDGEGRTLDQLRADVFADLVLGSSGGGGAKAEIFVYVDAKTLAGADEQPAELAGYGPIPAWLARQIAHDSGSTWRRIVTDPLNGRPIDVGRQRYRPPAVTDRFVRVRDRECRFPGCNRPAQFGDNDHHRPWGRHGDTDTDQLVNYCRRHHRLKDRPGWRYELERDTGVLTITTPAGMRYASTPGAQEPVCLSPNRRPGPSARRRSFTVRAGA</sequence>